<evidence type="ECO:0000313" key="1">
    <source>
        <dbReference type="EMBL" id="MBC2866776.1"/>
    </source>
</evidence>
<name>A0A7X1I149_9ACTN</name>
<dbReference type="EMBL" id="JACMHY010000006">
    <property type="protein sequence ID" value="MBC2866776.1"/>
    <property type="molecule type" value="Genomic_DNA"/>
</dbReference>
<protein>
    <submittedName>
        <fullName evidence="1">Uncharacterized protein</fullName>
    </submittedName>
</protein>
<comment type="caution">
    <text evidence="1">The sequence shown here is derived from an EMBL/GenBank/DDBJ whole genome shotgun (WGS) entry which is preliminary data.</text>
</comment>
<keyword evidence="2" id="KW-1185">Reference proteome</keyword>
<proteinExistence type="predicted"/>
<dbReference type="AlphaFoldDB" id="A0A7X1I149"/>
<gene>
    <name evidence="1" type="ORF">H1R13_17835</name>
</gene>
<reference evidence="1 2" key="1">
    <citation type="submission" date="2020-08" db="EMBL/GenBank/DDBJ databases">
        <title>Whole-Genome Sequence of French Clinical Streptomyces mexicanus Strain Q0842.</title>
        <authorList>
            <person name="Boxberger M."/>
            <person name="La Scola B."/>
        </authorList>
    </citation>
    <scope>NUCLEOTIDE SEQUENCE [LARGE SCALE GENOMIC DNA]</scope>
    <source>
        <strain evidence="1 2">Marseille-Q0842</strain>
    </source>
</reference>
<evidence type="ECO:0000313" key="2">
    <source>
        <dbReference type="Proteomes" id="UP000517694"/>
    </source>
</evidence>
<accession>A0A7X1I149</accession>
<organism evidence="1 2">
    <name type="scientific">Streptomyces mexicanus</name>
    <dbReference type="NCBI Taxonomy" id="178566"/>
    <lineage>
        <taxon>Bacteria</taxon>
        <taxon>Bacillati</taxon>
        <taxon>Actinomycetota</taxon>
        <taxon>Actinomycetes</taxon>
        <taxon>Kitasatosporales</taxon>
        <taxon>Streptomycetaceae</taxon>
        <taxon>Streptomyces</taxon>
    </lineage>
</organism>
<sequence length="64" mass="6732">MPVLRRLVAVGRDGSEQTVATWAVPAHGTRPADVTGGTALRPGQIARFEVRTAGGQRLVTLDPP</sequence>
<dbReference type="Proteomes" id="UP000517694">
    <property type="component" value="Unassembled WGS sequence"/>
</dbReference>